<dbReference type="AlphaFoldDB" id="A0A7X9E704"/>
<dbReference type="InterPro" id="IPR050361">
    <property type="entry name" value="MPP/UQCRC_Complex"/>
</dbReference>
<protein>
    <submittedName>
        <fullName evidence="4">Insulinase family protein</fullName>
    </submittedName>
</protein>
<comment type="caution">
    <text evidence="4">The sequence shown here is derived from an EMBL/GenBank/DDBJ whole genome shotgun (WGS) entry which is preliminary data.</text>
</comment>
<gene>
    <name evidence="4" type="ORF">GYA37_02355</name>
</gene>
<comment type="similarity">
    <text evidence="1">Belongs to the peptidase M16 family.</text>
</comment>
<accession>A0A7X9E704</accession>
<evidence type="ECO:0000313" key="5">
    <source>
        <dbReference type="Proteomes" id="UP000590542"/>
    </source>
</evidence>
<evidence type="ECO:0000313" key="4">
    <source>
        <dbReference type="EMBL" id="NMB91667.1"/>
    </source>
</evidence>
<dbReference type="Pfam" id="PF05193">
    <property type="entry name" value="Peptidase_M16_C"/>
    <property type="match status" value="1"/>
</dbReference>
<feature type="domain" description="Peptidase M16 C-terminal" evidence="3">
    <location>
        <begin position="162"/>
        <end position="303"/>
    </location>
</feature>
<organism evidence="4 5">
    <name type="scientific">candidate division WWE3 bacterium</name>
    <dbReference type="NCBI Taxonomy" id="2053526"/>
    <lineage>
        <taxon>Bacteria</taxon>
        <taxon>Katanobacteria</taxon>
    </lineage>
</organism>
<dbReference type="PANTHER" id="PTHR11851:SF49">
    <property type="entry name" value="MITOCHONDRIAL-PROCESSING PEPTIDASE SUBUNIT ALPHA"/>
    <property type="match status" value="1"/>
</dbReference>
<dbReference type="Pfam" id="PF00675">
    <property type="entry name" value="Peptidase_M16"/>
    <property type="match status" value="1"/>
</dbReference>
<dbReference type="Gene3D" id="3.30.830.10">
    <property type="entry name" value="Metalloenzyme, LuxS/M16 peptidase-like"/>
    <property type="match status" value="2"/>
</dbReference>
<sequence>MNVNHINLKNGLKVCFIQDKSFNTVTIHLKGKAGSNLENKLQVGSAHILEHFYVSSNYGNKITSNGGKIIGVTSRDDVLFMIKIPKENVIDGLEFLSKVFTKEAINLDDFNKLKQISLQEIKRIKNSPERILGRFSCAASFPKDRMSILNIGGERNLNNLRIKDVLDFRDLYYHPNNFTLVLSGNVTIRNVAPYIKKLFGDYQAGNVAKHLEHKTLSKLTVKSYKFKGTSQIAVKIDFYGFRTSDNKKYSSFIISNTLDMLLNKLIKEQLRATYTIRCVSFSSGSYGLFSIYFLCEKKDLNIILGEIKRNTINFSSLISLRSIESSKRRVLSNLSFEMEKVSVRAEYYSDLLSHGRKDQNYKYEINMISKCCLSDIKNISKEIFSQNPKITIVGENINENEVKDTWIKS</sequence>
<dbReference type="EMBL" id="JAAZNV010000007">
    <property type="protein sequence ID" value="NMB91667.1"/>
    <property type="molecule type" value="Genomic_DNA"/>
</dbReference>
<dbReference type="InterPro" id="IPR011249">
    <property type="entry name" value="Metalloenz_LuxS/M16"/>
</dbReference>
<evidence type="ECO:0000256" key="1">
    <source>
        <dbReference type="ARBA" id="ARBA00007261"/>
    </source>
</evidence>
<dbReference type="Proteomes" id="UP000590542">
    <property type="component" value="Unassembled WGS sequence"/>
</dbReference>
<evidence type="ECO:0000259" key="3">
    <source>
        <dbReference type="Pfam" id="PF05193"/>
    </source>
</evidence>
<dbReference type="GO" id="GO:0046872">
    <property type="term" value="F:metal ion binding"/>
    <property type="evidence" value="ECO:0007669"/>
    <property type="project" value="InterPro"/>
</dbReference>
<dbReference type="InterPro" id="IPR007863">
    <property type="entry name" value="Peptidase_M16_C"/>
</dbReference>
<reference evidence="4 5" key="1">
    <citation type="journal article" date="2020" name="Biotechnol. Biofuels">
        <title>New insights from the biogas microbiome by comprehensive genome-resolved metagenomics of nearly 1600 species originating from multiple anaerobic digesters.</title>
        <authorList>
            <person name="Campanaro S."/>
            <person name="Treu L."/>
            <person name="Rodriguez-R L.M."/>
            <person name="Kovalovszki A."/>
            <person name="Ziels R.M."/>
            <person name="Maus I."/>
            <person name="Zhu X."/>
            <person name="Kougias P.G."/>
            <person name="Basile A."/>
            <person name="Luo G."/>
            <person name="Schluter A."/>
            <person name="Konstantinidis K.T."/>
            <person name="Angelidaki I."/>
        </authorList>
    </citation>
    <scope>NUCLEOTIDE SEQUENCE [LARGE SCALE GENOMIC DNA]</scope>
    <source>
        <strain evidence="4">AS27yjCOA_202</strain>
    </source>
</reference>
<dbReference type="PANTHER" id="PTHR11851">
    <property type="entry name" value="METALLOPROTEASE"/>
    <property type="match status" value="1"/>
</dbReference>
<dbReference type="SUPFAM" id="SSF63411">
    <property type="entry name" value="LuxS/MPP-like metallohydrolase"/>
    <property type="match status" value="2"/>
</dbReference>
<name>A0A7X9E704_UNCKA</name>
<evidence type="ECO:0000259" key="2">
    <source>
        <dbReference type="Pfam" id="PF00675"/>
    </source>
</evidence>
<feature type="domain" description="Peptidase M16 N-terminal" evidence="2">
    <location>
        <begin position="14"/>
        <end position="134"/>
    </location>
</feature>
<dbReference type="InterPro" id="IPR011765">
    <property type="entry name" value="Pept_M16_N"/>
</dbReference>
<proteinExistence type="inferred from homology"/>